<dbReference type="KEGG" id="dax:FDQ92_06155"/>
<evidence type="ECO:0000256" key="1">
    <source>
        <dbReference type="ARBA" id="ARBA00010555"/>
    </source>
</evidence>
<dbReference type="PANTHER" id="PTHR30337:SF0">
    <property type="entry name" value="NUCLEASE SBCCD SUBUNIT D"/>
    <property type="match status" value="1"/>
</dbReference>
<dbReference type="InterPro" id="IPR004843">
    <property type="entry name" value="Calcineurin-like_PHP"/>
</dbReference>
<dbReference type="InterPro" id="IPR029052">
    <property type="entry name" value="Metallo-depent_PP-like"/>
</dbReference>
<dbReference type="NCBIfam" id="TIGR00619">
    <property type="entry name" value="sbcd"/>
    <property type="match status" value="1"/>
</dbReference>
<dbReference type="Pfam" id="PF00149">
    <property type="entry name" value="Metallophos"/>
    <property type="match status" value="1"/>
</dbReference>
<keyword evidence="7" id="KW-0233">DNA recombination</keyword>
<keyword evidence="4 7" id="KW-0540">Nuclease</keyword>
<sequence>MRFLHTADWHLGRIFHGTHLTEDQAVVLDQLVQLAKESRLDALLVSGDIFDRAVPPPDAVSLLDDVLSRLVLDVRVPVILIAGNHDSPDRLHFGSRLLAGQGLHVTGRVDATVPVLTLGDSEGPVDFFPIPFAEPGVVRDRIGEPGIQDHGSAMQCLVERFRSKAPTHRRSVAVAHTFIAGSESSESERPLSVGGIDTVDASVFAGFHYVALGHLHRPQGRPESPLQYAGSLLKYSFSEADQPKSVNIVEMDARGTCRVERIPLIPARDVRRLEGTFDEFLRTGPNLSFRKDYLQVTLLDREPILDAMGRLRNVFPNLLHIERPHLNPQGDPAGPGKDHRTLNDSDLFATFFSQVTGEPLSEAEAVAFQEVVEQIEMEEREAH</sequence>
<comment type="similarity">
    <text evidence="1 7">Belongs to the SbcD family.</text>
</comment>
<feature type="domain" description="Nuclease SbcCD subunit D C-terminal" evidence="9">
    <location>
        <begin position="267"/>
        <end position="355"/>
    </location>
</feature>
<dbReference type="InterPro" id="IPR004593">
    <property type="entry name" value="SbcD"/>
</dbReference>
<protein>
    <recommendedName>
        <fullName evidence="3 7">Nuclease SbcCD subunit D</fullName>
    </recommendedName>
</protein>
<evidence type="ECO:0000259" key="9">
    <source>
        <dbReference type="Pfam" id="PF12320"/>
    </source>
</evidence>
<name>A0A4P8L1Y8_9BACT</name>
<reference evidence="10 11" key="2">
    <citation type="submission" date="2019-05" db="EMBL/GenBank/DDBJ databases">
        <authorList>
            <person name="Suflita J.M."/>
            <person name="Marks C.R."/>
        </authorList>
    </citation>
    <scope>NUCLEOTIDE SEQUENCE [LARGE SCALE GENOMIC DNA]</scope>
    <source>
        <strain evidence="10 11">ALDC</strain>
    </source>
</reference>
<proteinExistence type="inferred from homology"/>
<dbReference type="GO" id="GO:0004519">
    <property type="term" value="F:endonuclease activity"/>
    <property type="evidence" value="ECO:0007669"/>
    <property type="project" value="UniProtKB-KW"/>
</dbReference>
<evidence type="ECO:0000313" key="11">
    <source>
        <dbReference type="Proteomes" id="UP000298602"/>
    </source>
</evidence>
<dbReference type="Pfam" id="PF12320">
    <property type="entry name" value="SbcD_C"/>
    <property type="match status" value="1"/>
</dbReference>
<dbReference type="GO" id="GO:0006260">
    <property type="term" value="P:DNA replication"/>
    <property type="evidence" value="ECO:0007669"/>
    <property type="project" value="UniProtKB-KW"/>
</dbReference>
<organism evidence="10 11">
    <name type="scientific">Desulfoglaeba alkanexedens ALDC</name>
    <dbReference type="NCBI Taxonomy" id="980445"/>
    <lineage>
        <taxon>Bacteria</taxon>
        <taxon>Pseudomonadati</taxon>
        <taxon>Thermodesulfobacteriota</taxon>
        <taxon>Syntrophobacteria</taxon>
        <taxon>Syntrophobacterales</taxon>
        <taxon>Syntrophobacteraceae</taxon>
        <taxon>Desulfoglaeba</taxon>
    </lineage>
</organism>
<keyword evidence="6 7" id="KW-0269">Exonuclease</keyword>
<evidence type="ECO:0000259" key="8">
    <source>
        <dbReference type="Pfam" id="PF00149"/>
    </source>
</evidence>
<evidence type="ECO:0000256" key="3">
    <source>
        <dbReference type="ARBA" id="ARBA00013365"/>
    </source>
</evidence>
<evidence type="ECO:0000256" key="6">
    <source>
        <dbReference type="ARBA" id="ARBA00022839"/>
    </source>
</evidence>
<evidence type="ECO:0000313" key="10">
    <source>
        <dbReference type="EMBL" id="QCQ21800.1"/>
    </source>
</evidence>
<evidence type="ECO:0000256" key="2">
    <source>
        <dbReference type="ARBA" id="ARBA00011322"/>
    </source>
</evidence>
<dbReference type="Gene3D" id="3.60.21.10">
    <property type="match status" value="1"/>
</dbReference>
<dbReference type="AlphaFoldDB" id="A0A4P8L1Y8"/>
<dbReference type="SUPFAM" id="SSF56300">
    <property type="entry name" value="Metallo-dependent phosphatases"/>
    <property type="match status" value="1"/>
</dbReference>
<comment type="function">
    <text evidence="7">SbcCD cleaves DNA hairpin structures. These structures can inhibit DNA replication and are intermediates in certain DNA recombination reactions. The complex acts as a 3'-&gt;5' double strand exonuclease that can open hairpins. It also has a 5' single-strand endonuclease activity.</text>
</comment>
<keyword evidence="5 7" id="KW-0378">Hydrolase</keyword>
<feature type="domain" description="Calcineurin-like phosphoesterase" evidence="8">
    <location>
        <begin position="1"/>
        <end position="97"/>
    </location>
</feature>
<evidence type="ECO:0000256" key="7">
    <source>
        <dbReference type="RuleBase" id="RU363069"/>
    </source>
</evidence>
<accession>A0A4P8L1Y8</accession>
<dbReference type="CDD" id="cd00840">
    <property type="entry name" value="MPP_Mre11_N"/>
    <property type="match status" value="1"/>
</dbReference>
<reference evidence="10 11" key="1">
    <citation type="submission" date="2019-05" db="EMBL/GenBank/DDBJ databases">
        <title>The Complete Genome Sequence of the n-alkane-degrading Desulfoglaeba alkanexedens ALDC reveals multiple alkylsuccinate synthase gene clusters.</title>
        <authorList>
            <person name="Callaghan A.V."/>
            <person name="Davidova I.A."/>
            <person name="Duncan K.E."/>
            <person name="Morris B."/>
            <person name="McInerney M.J."/>
        </authorList>
    </citation>
    <scope>NUCLEOTIDE SEQUENCE [LARGE SCALE GENOMIC DNA]</scope>
    <source>
        <strain evidence="10 11">ALDC</strain>
    </source>
</reference>
<dbReference type="RefSeq" id="WP_137423769.1">
    <property type="nucleotide sequence ID" value="NZ_CP040098.1"/>
</dbReference>
<dbReference type="EMBL" id="CP040098">
    <property type="protein sequence ID" value="QCQ21800.1"/>
    <property type="molecule type" value="Genomic_DNA"/>
</dbReference>
<gene>
    <name evidence="7" type="primary">sbcD</name>
    <name evidence="10" type="ORF">FDQ92_06155</name>
</gene>
<keyword evidence="11" id="KW-1185">Reference proteome</keyword>
<dbReference type="Proteomes" id="UP000298602">
    <property type="component" value="Chromosome"/>
</dbReference>
<evidence type="ECO:0000256" key="5">
    <source>
        <dbReference type="ARBA" id="ARBA00022801"/>
    </source>
</evidence>
<dbReference type="PANTHER" id="PTHR30337">
    <property type="entry name" value="COMPONENT OF ATP-DEPENDENT DSDNA EXONUCLEASE"/>
    <property type="match status" value="1"/>
</dbReference>
<dbReference type="InterPro" id="IPR026843">
    <property type="entry name" value="SbcD_C"/>
</dbReference>
<comment type="subunit">
    <text evidence="2 7">Heterodimer of SbcC and SbcD.</text>
</comment>
<evidence type="ECO:0000256" key="4">
    <source>
        <dbReference type="ARBA" id="ARBA00022722"/>
    </source>
</evidence>
<dbReference type="GO" id="GO:0006310">
    <property type="term" value="P:DNA recombination"/>
    <property type="evidence" value="ECO:0007669"/>
    <property type="project" value="UniProtKB-KW"/>
</dbReference>
<dbReference type="InterPro" id="IPR050535">
    <property type="entry name" value="DNA_Repair-Maintenance_Comp"/>
</dbReference>
<dbReference type="GO" id="GO:0008408">
    <property type="term" value="F:3'-5' exonuclease activity"/>
    <property type="evidence" value="ECO:0007669"/>
    <property type="project" value="InterPro"/>
</dbReference>
<keyword evidence="7" id="KW-0235">DNA replication</keyword>
<dbReference type="OrthoDB" id="9773856at2"/>
<keyword evidence="7" id="KW-0255">Endonuclease</keyword>
<dbReference type="InterPro" id="IPR041796">
    <property type="entry name" value="Mre11_N"/>
</dbReference>